<dbReference type="Proteomes" id="UP000663823">
    <property type="component" value="Unassembled WGS sequence"/>
</dbReference>
<evidence type="ECO:0000313" key="6">
    <source>
        <dbReference type="Proteomes" id="UP000663854"/>
    </source>
</evidence>
<dbReference type="EMBL" id="CAJNOL010000414">
    <property type="protein sequence ID" value="CAF1053931.1"/>
    <property type="molecule type" value="Genomic_DNA"/>
</dbReference>
<evidence type="ECO:0000313" key="2">
    <source>
        <dbReference type="EMBL" id="CAF1051700.1"/>
    </source>
</evidence>
<accession>A0A813T5W8</accession>
<proteinExistence type="predicted"/>
<evidence type="ECO:0000313" key="1">
    <source>
        <dbReference type="EMBL" id="CAF0804705.1"/>
    </source>
</evidence>
<dbReference type="Proteomes" id="UP000663854">
    <property type="component" value="Unassembled WGS sequence"/>
</dbReference>
<name>A0A813T5W8_9BILA</name>
<gene>
    <name evidence="2" type="ORF">JXQ802_LOCUS16691</name>
    <name evidence="3" type="ORF">JXQ802_LOCUS16807</name>
    <name evidence="5" type="ORF">OTI717_LOCUS33569</name>
    <name evidence="1" type="ORF">PYM288_LOCUS4793</name>
    <name evidence="4" type="ORF">RFH988_LOCUS22269</name>
</gene>
<reference evidence="1" key="1">
    <citation type="submission" date="2021-02" db="EMBL/GenBank/DDBJ databases">
        <authorList>
            <person name="Nowell W R."/>
        </authorList>
    </citation>
    <scope>NUCLEOTIDE SEQUENCE</scope>
</reference>
<dbReference type="EMBL" id="CAJOAX010011190">
    <property type="protein sequence ID" value="CAF4088742.1"/>
    <property type="molecule type" value="Genomic_DNA"/>
</dbReference>
<evidence type="ECO:0000313" key="7">
    <source>
        <dbReference type="Proteomes" id="UP000663870"/>
    </source>
</evidence>
<dbReference type="AlphaFoldDB" id="A0A813T5W8"/>
<evidence type="ECO:0000313" key="5">
    <source>
        <dbReference type="EMBL" id="CAF4088742.1"/>
    </source>
</evidence>
<organism evidence="1 6">
    <name type="scientific">Rotaria sordida</name>
    <dbReference type="NCBI Taxonomy" id="392033"/>
    <lineage>
        <taxon>Eukaryota</taxon>
        <taxon>Metazoa</taxon>
        <taxon>Spiralia</taxon>
        <taxon>Gnathifera</taxon>
        <taxon>Rotifera</taxon>
        <taxon>Eurotatoria</taxon>
        <taxon>Bdelloidea</taxon>
        <taxon>Philodinida</taxon>
        <taxon>Philodinidae</taxon>
        <taxon>Rotaria</taxon>
    </lineage>
</organism>
<protein>
    <submittedName>
        <fullName evidence="1">Uncharacterized protein</fullName>
    </submittedName>
</protein>
<dbReference type="Proteomes" id="UP000663882">
    <property type="component" value="Unassembled WGS sequence"/>
</dbReference>
<dbReference type="Proteomes" id="UP000663870">
    <property type="component" value="Unassembled WGS sequence"/>
</dbReference>
<evidence type="ECO:0000313" key="4">
    <source>
        <dbReference type="EMBL" id="CAF1157744.1"/>
    </source>
</evidence>
<dbReference type="EMBL" id="CAJNOL010000409">
    <property type="protein sequence ID" value="CAF1051700.1"/>
    <property type="molecule type" value="Genomic_DNA"/>
</dbReference>
<sequence length="155" mass="17396">MARPTFYSILFLDSDGNHKSSDATNGLTFYKSIDNLLSSLQESTEIKFPVCICSSNKSNILGKLEKHSNVACIFICAEHHRGLHTENQVTNNTRVKEKKFSDEPLRWQMDAHTEALLANADHGQSNVAAYIENIINSLIEQSSHIPQIPQQAVQR</sequence>
<dbReference type="EMBL" id="CAJNOO010001469">
    <property type="protein sequence ID" value="CAF1157744.1"/>
    <property type="molecule type" value="Genomic_DNA"/>
</dbReference>
<comment type="caution">
    <text evidence="1">The sequence shown here is derived from an EMBL/GenBank/DDBJ whole genome shotgun (WGS) entry which is preliminary data.</text>
</comment>
<evidence type="ECO:0000313" key="3">
    <source>
        <dbReference type="EMBL" id="CAF1053931.1"/>
    </source>
</evidence>
<dbReference type="EMBL" id="CAJNOH010000045">
    <property type="protein sequence ID" value="CAF0804705.1"/>
    <property type="molecule type" value="Genomic_DNA"/>
</dbReference>
<keyword evidence="7" id="KW-1185">Reference proteome</keyword>